<name>A0A4Q9QHC9_9GAMM</name>
<evidence type="ECO:0000313" key="2">
    <source>
        <dbReference type="EMBL" id="TBU72390.1"/>
    </source>
</evidence>
<dbReference type="Proteomes" id="UP000292302">
    <property type="component" value="Unassembled WGS sequence"/>
</dbReference>
<protein>
    <submittedName>
        <fullName evidence="2">Uncharacterized protein</fullName>
    </submittedName>
</protein>
<dbReference type="RefSeq" id="WP_131182115.1">
    <property type="nucleotide sequence ID" value="NZ_QJUI01000025.1"/>
</dbReference>
<dbReference type="AlphaFoldDB" id="A0A4Q9QHC9"/>
<feature type="compositionally biased region" description="Basic and acidic residues" evidence="1">
    <location>
        <begin position="46"/>
        <end position="58"/>
    </location>
</feature>
<comment type="caution">
    <text evidence="2">The sequence shown here is derived from an EMBL/GenBank/DDBJ whole genome shotgun (WGS) entry which is preliminary data.</text>
</comment>
<evidence type="ECO:0000256" key="1">
    <source>
        <dbReference type="SAM" id="MobiDB-lite"/>
    </source>
</evidence>
<organism evidence="2 3">
    <name type="scientific">Phytopseudomonas daroniae</name>
    <dbReference type="NCBI Taxonomy" id="2487519"/>
    <lineage>
        <taxon>Bacteria</taxon>
        <taxon>Pseudomonadati</taxon>
        <taxon>Pseudomonadota</taxon>
        <taxon>Gammaproteobacteria</taxon>
        <taxon>Pseudomonadales</taxon>
        <taxon>Pseudomonadaceae</taxon>
        <taxon>Phytopseudomonas</taxon>
    </lineage>
</organism>
<dbReference type="EMBL" id="QJUI01000025">
    <property type="protein sequence ID" value="TBU72390.1"/>
    <property type="molecule type" value="Genomic_DNA"/>
</dbReference>
<sequence length="82" mass="9042">MADKTPKTTGQQVIDNLREPSVLLHDVVKAFSPKGQPEAGLTRDGTPVDRTVDSRDGDEQAPLLSNEYALNLVDGERRQARR</sequence>
<reference evidence="2 3" key="1">
    <citation type="submission" date="2018-06" db="EMBL/GenBank/DDBJ databases">
        <title>Three novel Pseudomonas species isolated from symptomatic oak.</title>
        <authorList>
            <person name="Bueno-Gonzalez V."/>
            <person name="Brady C."/>
        </authorList>
    </citation>
    <scope>NUCLEOTIDE SEQUENCE [LARGE SCALE GENOMIC DNA]</scope>
    <source>
        <strain evidence="2 3">P9A</strain>
    </source>
</reference>
<dbReference type="OrthoDB" id="9985945at2"/>
<proteinExistence type="predicted"/>
<gene>
    <name evidence="2" type="ORF">DNK06_21900</name>
</gene>
<evidence type="ECO:0000313" key="3">
    <source>
        <dbReference type="Proteomes" id="UP000292302"/>
    </source>
</evidence>
<keyword evidence="3" id="KW-1185">Reference proteome</keyword>
<feature type="region of interest" description="Disordered" evidence="1">
    <location>
        <begin position="33"/>
        <end position="82"/>
    </location>
</feature>
<accession>A0A4Q9QHC9</accession>